<keyword evidence="3" id="KW-1185">Reference proteome</keyword>
<name>A0A836CEC4_9STRA</name>
<gene>
    <name evidence="2" type="ORF">JKP88DRAFT_256011</name>
</gene>
<accession>A0A836CEC4</accession>
<feature type="region of interest" description="Disordered" evidence="1">
    <location>
        <begin position="163"/>
        <end position="203"/>
    </location>
</feature>
<evidence type="ECO:0000256" key="1">
    <source>
        <dbReference type="SAM" id="MobiDB-lite"/>
    </source>
</evidence>
<feature type="compositionally biased region" description="Acidic residues" evidence="1">
    <location>
        <begin position="188"/>
        <end position="203"/>
    </location>
</feature>
<dbReference type="Proteomes" id="UP000664859">
    <property type="component" value="Unassembled WGS sequence"/>
</dbReference>
<reference evidence="2" key="1">
    <citation type="submission" date="2021-02" db="EMBL/GenBank/DDBJ databases">
        <title>First Annotated Genome of the Yellow-green Alga Tribonema minus.</title>
        <authorList>
            <person name="Mahan K.M."/>
        </authorList>
    </citation>
    <scope>NUCLEOTIDE SEQUENCE</scope>
    <source>
        <strain evidence="2">UTEX B ZZ1240</strain>
    </source>
</reference>
<proteinExistence type="predicted"/>
<protein>
    <submittedName>
        <fullName evidence="2">Uncharacterized protein</fullName>
    </submittedName>
</protein>
<organism evidence="2 3">
    <name type="scientific">Tribonema minus</name>
    <dbReference type="NCBI Taxonomy" id="303371"/>
    <lineage>
        <taxon>Eukaryota</taxon>
        <taxon>Sar</taxon>
        <taxon>Stramenopiles</taxon>
        <taxon>Ochrophyta</taxon>
        <taxon>PX clade</taxon>
        <taxon>Xanthophyceae</taxon>
        <taxon>Tribonematales</taxon>
        <taxon>Tribonemataceae</taxon>
        <taxon>Tribonema</taxon>
    </lineage>
</organism>
<comment type="caution">
    <text evidence="2">The sequence shown here is derived from an EMBL/GenBank/DDBJ whole genome shotgun (WGS) entry which is preliminary data.</text>
</comment>
<feature type="compositionally biased region" description="Acidic residues" evidence="1">
    <location>
        <begin position="168"/>
        <end position="180"/>
    </location>
</feature>
<evidence type="ECO:0000313" key="2">
    <source>
        <dbReference type="EMBL" id="KAG5182033.1"/>
    </source>
</evidence>
<evidence type="ECO:0000313" key="3">
    <source>
        <dbReference type="Proteomes" id="UP000664859"/>
    </source>
</evidence>
<dbReference type="EMBL" id="JAFCMP010000278">
    <property type="protein sequence ID" value="KAG5182033.1"/>
    <property type="molecule type" value="Genomic_DNA"/>
</dbReference>
<dbReference type="AlphaFoldDB" id="A0A836CEC4"/>
<sequence>MPRIHQPAHTCSVQCGRGECSQCSGFESQPGWEVESAAGGRRAARAKRRRDEAMQTMQYFEGEARDAVVSVAEGSDAYTYDAAMATAARTLCDICVDVFAAGGGEAAWEDICRGLVELAQARMPAGQRLWHVLSLVGSIRFMVVLPGLRRSARVAQASVIERPQVAADDIEDDDGEDDVSDSSWSEQSSDETSTESWCGEEED</sequence>